<gene>
    <name evidence="1" type="ORF">AMELA_G00226730</name>
</gene>
<protein>
    <submittedName>
        <fullName evidence="1">Uncharacterized protein</fullName>
    </submittedName>
</protein>
<comment type="caution">
    <text evidence="1">The sequence shown here is derived from an EMBL/GenBank/DDBJ whole genome shotgun (WGS) entry which is preliminary data.</text>
</comment>
<proteinExistence type="predicted"/>
<keyword evidence="2" id="KW-1185">Reference proteome</keyword>
<name>A0A7J6A3T6_AMEME</name>
<accession>A0A7J6A3T6</accession>
<reference evidence="1 2" key="1">
    <citation type="submission" date="2020-02" db="EMBL/GenBank/DDBJ databases">
        <title>A chromosome-scale genome assembly of the black bullhead catfish (Ameiurus melas).</title>
        <authorList>
            <person name="Wen M."/>
            <person name="Zham M."/>
            <person name="Cabau C."/>
            <person name="Klopp C."/>
            <person name="Donnadieu C."/>
            <person name="Roques C."/>
            <person name="Bouchez O."/>
            <person name="Lampietro C."/>
            <person name="Jouanno E."/>
            <person name="Herpin A."/>
            <person name="Louis A."/>
            <person name="Berthelot C."/>
            <person name="Parey E."/>
            <person name="Roest-Crollius H."/>
            <person name="Braasch I."/>
            <person name="Postlethwait J."/>
            <person name="Robinson-Rechavi M."/>
            <person name="Echchiki A."/>
            <person name="Begum T."/>
            <person name="Montfort J."/>
            <person name="Schartl M."/>
            <person name="Bobe J."/>
            <person name="Guiguen Y."/>
        </authorList>
    </citation>
    <scope>NUCLEOTIDE SEQUENCE [LARGE SCALE GENOMIC DNA]</scope>
    <source>
        <strain evidence="1">M_S1</strain>
        <tissue evidence="1">Blood</tissue>
    </source>
</reference>
<sequence>MVQSYSGLEEGGGKSRCSRGALFSCYTGKLRTLGIKQTSDSLKKTLHFQINLNPHGETDGKTRRTTTSQIQVPNTVEGFKLQNPLCYMLSVLH</sequence>
<dbReference type="EMBL" id="JAAGNN010000020">
    <property type="protein sequence ID" value="KAF4076128.1"/>
    <property type="molecule type" value="Genomic_DNA"/>
</dbReference>
<evidence type="ECO:0000313" key="1">
    <source>
        <dbReference type="EMBL" id="KAF4076128.1"/>
    </source>
</evidence>
<dbReference type="Proteomes" id="UP000593565">
    <property type="component" value="Unassembled WGS sequence"/>
</dbReference>
<evidence type="ECO:0000313" key="2">
    <source>
        <dbReference type="Proteomes" id="UP000593565"/>
    </source>
</evidence>
<dbReference type="AlphaFoldDB" id="A0A7J6A3T6"/>
<organism evidence="1 2">
    <name type="scientific">Ameiurus melas</name>
    <name type="common">Black bullhead</name>
    <name type="synonym">Silurus melas</name>
    <dbReference type="NCBI Taxonomy" id="219545"/>
    <lineage>
        <taxon>Eukaryota</taxon>
        <taxon>Metazoa</taxon>
        <taxon>Chordata</taxon>
        <taxon>Craniata</taxon>
        <taxon>Vertebrata</taxon>
        <taxon>Euteleostomi</taxon>
        <taxon>Actinopterygii</taxon>
        <taxon>Neopterygii</taxon>
        <taxon>Teleostei</taxon>
        <taxon>Ostariophysi</taxon>
        <taxon>Siluriformes</taxon>
        <taxon>Ictaluridae</taxon>
        <taxon>Ameiurus</taxon>
    </lineage>
</organism>